<dbReference type="EMBL" id="QTZN02000019">
    <property type="protein sequence ID" value="MVB07295.1"/>
    <property type="molecule type" value="Genomic_DNA"/>
</dbReference>
<dbReference type="EMBL" id="WOTW01000019">
    <property type="protein sequence ID" value="MUP38090.1"/>
    <property type="molecule type" value="Genomic_DNA"/>
</dbReference>
<dbReference type="AlphaFoldDB" id="A0A7M4D611"/>
<evidence type="ECO:0000313" key="4">
    <source>
        <dbReference type="Proteomes" id="UP000462449"/>
    </source>
</evidence>
<keyword evidence="3" id="KW-1185">Reference proteome</keyword>
<dbReference type="RefSeq" id="WP_156195797.1">
    <property type="nucleotide sequence ID" value="NZ_QTZN02000019.1"/>
</dbReference>
<reference evidence="2 3" key="1">
    <citation type="submission" date="2019-11" db="EMBL/GenBank/DDBJ databases">
        <title>Draft genome sequence of Labilibaculum sp. strain SYP isolated from Black Sea.</title>
        <authorList>
            <person name="Yadav S."/>
            <person name="Villanueva L."/>
        </authorList>
    </citation>
    <scope>NUCLEOTIDE SEQUENCE [LARGE SCALE GENOMIC DNA]</scope>
    <source>
        <strain evidence="2 3">44</strain>
    </source>
</reference>
<accession>A0A7M4D611</accession>
<evidence type="ECO:0000313" key="3">
    <source>
        <dbReference type="Proteomes" id="UP000285951"/>
    </source>
</evidence>
<sequence length="217" mass="24895">MRVGVICEGHTDRAVIVNVLKGIKSLDSSDIIAIRPIADYDETDLANIPKDQFSTWSEVKRECEEREKIRNFLNIEGQENVVVHFDSCESDDFGVGKPTKDDNYATNLRASVVAKMDEWLQGEFVDEIIHAVAVEEIEAWVLTIYEKKDSSNSASPKEKLQRVLGQKDITYNHDYNGFLKISKAFTKLKNFKKEKYRSYNDSLNEFCTEVEEKIKIS</sequence>
<dbReference type="Proteomes" id="UP000462449">
    <property type="component" value="Unassembled WGS sequence"/>
</dbReference>
<name>A0A7M4D611_9BACT</name>
<gene>
    <name evidence="2" type="ORF">DWB62_009730</name>
    <name evidence="1" type="ORF">GNY23_09730</name>
</gene>
<evidence type="ECO:0000313" key="1">
    <source>
        <dbReference type="EMBL" id="MUP38090.1"/>
    </source>
</evidence>
<dbReference type="OrthoDB" id="800002at2"/>
<comment type="caution">
    <text evidence="1">The sequence shown here is derived from an EMBL/GenBank/DDBJ whole genome shotgun (WGS) entry which is preliminary data.</text>
</comment>
<evidence type="ECO:0008006" key="5">
    <source>
        <dbReference type="Google" id="ProtNLM"/>
    </source>
</evidence>
<evidence type="ECO:0000313" key="2">
    <source>
        <dbReference type="EMBL" id="MVB07295.1"/>
    </source>
</evidence>
<organism evidence="1 4">
    <name type="scientific">Labilibaculum euxinus</name>
    <dbReference type="NCBI Taxonomy" id="2686357"/>
    <lineage>
        <taxon>Bacteria</taxon>
        <taxon>Pseudomonadati</taxon>
        <taxon>Bacteroidota</taxon>
        <taxon>Bacteroidia</taxon>
        <taxon>Marinilabiliales</taxon>
        <taxon>Marinifilaceae</taxon>
        <taxon>Labilibaculum</taxon>
    </lineage>
</organism>
<reference evidence="1 4" key="2">
    <citation type="submission" date="2019-12" db="EMBL/GenBank/DDBJ databases">
        <title>Draft genome sequence of Labilibaculum sp. strain 44 isolated from deep waters of Black Sea.</title>
        <authorList>
            <person name="Yadav S."/>
            <person name="Villanueva L."/>
        </authorList>
    </citation>
    <scope>NUCLEOTIDE SEQUENCE [LARGE SCALE GENOMIC DNA]</scope>
    <source>
        <strain evidence="1 4">44</strain>
    </source>
</reference>
<proteinExistence type="predicted"/>
<protein>
    <recommendedName>
        <fullName evidence="5">DUF4276 family protein</fullName>
    </recommendedName>
</protein>
<dbReference type="Proteomes" id="UP000285951">
    <property type="component" value="Unassembled WGS sequence"/>
</dbReference>